<keyword evidence="3" id="KW-1185">Reference proteome</keyword>
<feature type="region of interest" description="Disordered" evidence="1">
    <location>
        <begin position="420"/>
        <end position="439"/>
    </location>
</feature>
<proteinExistence type="predicted"/>
<dbReference type="OrthoDB" id="10684438at2759"/>
<reference evidence="2 3" key="1">
    <citation type="journal article" date="2018" name="New Phytol.">
        <title>Phylogenomics of Endogonaceae and evolution of mycorrhizas within Mucoromycota.</title>
        <authorList>
            <person name="Chang Y."/>
            <person name="Desiro A."/>
            <person name="Na H."/>
            <person name="Sandor L."/>
            <person name="Lipzen A."/>
            <person name="Clum A."/>
            <person name="Barry K."/>
            <person name="Grigoriev I.V."/>
            <person name="Martin F.M."/>
            <person name="Stajich J.E."/>
            <person name="Smith M.E."/>
            <person name="Bonito G."/>
            <person name="Spatafora J.W."/>
        </authorList>
    </citation>
    <scope>NUCLEOTIDE SEQUENCE [LARGE SCALE GENOMIC DNA]</scope>
    <source>
        <strain evidence="2 3">GMNB39</strain>
    </source>
</reference>
<evidence type="ECO:0000256" key="1">
    <source>
        <dbReference type="SAM" id="MobiDB-lite"/>
    </source>
</evidence>
<feature type="region of interest" description="Disordered" evidence="1">
    <location>
        <begin position="136"/>
        <end position="180"/>
    </location>
</feature>
<feature type="region of interest" description="Disordered" evidence="1">
    <location>
        <begin position="200"/>
        <end position="360"/>
    </location>
</feature>
<feature type="compositionally biased region" description="Polar residues" evidence="1">
    <location>
        <begin position="218"/>
        <end position="232"/>
    </location>
</feature>
<dbReference type="EMBL" id="RBNI01008271">
    <property type="protein sequence ID" value="RUP44834.1"/>
    <property type="molecule type" value="Genomic_DNA"/>
</dbReference>
<feature type="compositionally biased region" description="Basic residues" evidence="1">
    <location>
        <begin position="299"/>
        <end position="309"/>
    </location>
</feature>
<feature type="compositionally biased region" description="Basic and acidic residues" evidence="1">
    <location>
        <begin position="455"/>
        <end position="468"/>
    </location>
</feature>
<feature type="compositionally biased region" description="Acidic residues" evidence="1">
    <location>
        <begin position="528"/>
        <end position="539"/>
    </location>
</feature>
<feature type="region of interest" description="Disordered" evidence="1">
    <location>
        <begin position="448"/>
        <end position="578"/>
    </location>
</feature>
<name>A0A433D1X8_9FUNG</name>
<feature type="compositionally biased region" description="Low complexity" evidence="1">
    <location>
        <begin position="200"/>
        <end position="211"/>
    </location>
</feature>
<feature type="compositionally biased region" description="Basic and acidic residues" evidence="1">
    <location>
        <begin position="511"/>
        <end position="524"/>
    </location>
</feature>
<accession>A0A433D1X8</accession>
<gene>
    <name evidence="2" type="ORF">BC936DRAFT_148958</name>
</gene>
<dbReference type="AlphaFoldDB" id="A0A433D1X8"/>
<comment type="caution">
    <text evidence="2">The sequence shown here is derived from an EMBL/GenBank/DDBJ whole genome shotgun (WGS) entry which is preliminary data.</text>
</comment>
<feature type="region of interest" description="Disordered" evidence="1">
    <location>
        <begin position="59"/>
        <end position="79"/>
    </location>
</feature>
<feature type="compositionally biased region" description="Basic and acidic residues" evidence="1">
    <location>
        <begin position="154"/>
        <end position="167"/>
    </location>
</feature>
<dbReference type="Proteomes" id="UP000268093">
    <property type="component" value="Unassembled WGS sequence"/>
</dbReference>
<organism evidence="2 3">
    <name type="scientific">Jimgerdemannia flammicorona</name>
    <dbReference type="NCBI Taxonomy" id="994334"/>
    <lineage>
        <taxon>Eukaryota</taxon>
        <taxon>Fungi</taxon>
        <taxon>Fungi incertae sedis</taxon>
        <taxon>Mucoromycota</taxon>
        <taxon>Mucoromycotina</taxon>
        <taxon>Endogonomycetes</taxon>
        <taxon>Endogonales</taxon>
        <taxon>Endogonaceae</taxon>
        <taxon>Jimgerdemannia</taxon>
    </lineage>
</organism>
<feature type="compositionally biased region" description="Basic and acidic residues" evidence="1">
    <location>
        <begin position="310"/>
        <end position="334"/>
    </location>
</feature>
<feature type="compositionally biased region" description="Low complexity" evidence="1">
    <location>
        <begin position="565"/>
        <end position="577"/>
    </location>
</feature>
<evidence type="ECO:0000313" key="2">
    <source>
        <dbReference type="EMBL" id="RUP44834.1"/>
    </source>
</evidence>
<feature type="compositionally biased region" description="Polar residues" evidence="1">
    <location>
        <begin position="263"/>
        <end position="280"/>
    </location>
</feature>
<protein>
    <submittedName>
        <fullName evidence="2">Uncharacterized protein</fullName>
    </submittedName>
</protein>
<evidence type="ECO:0000313" key="3">
    <source>
        <dbReference type="Proteomes" id="UP000268093"/>
    </source>
</evidence>
<feature type="compositionally biased region" description="Acidic residues" evidence="1">
    <location>
        <begin position="70"/>
        <end position="79"/>
    </location>
</feature>
<sequence>MAFSPRTSKAVQIAFDALYEQHFGRDEPADAPSLPLLHDAYYAWESPVSLNSVADAAPSEARDRISQTSDADDADPPLIDDDDLLLIVQNDLQSDRRALPATVTTPSPAKSAPVNTPLRRPEIVIEIEVRSFPEKRSAPLEAGSASLPVKRRKKETDYAKEKEEKVFGHSPIADEPSPKFRSRGRLLTLAIKNNAVIQSASSYSTPPLTSSPHDKSPTHTPESPQTRMPRQTTMEKPHNPHPPSPEQNLAARISPDPEPATADSPSPATVQRLTRNSTTRVLRDGRKISSLIEVEPTRSHSRGRGKGRGKGRERGGKGHNDERIPDRLLQEPDLLHLSPPASFQGKGDAAMAPHDRGKGKQVGLVEEEVVCASEVEEEVVCASEVEEEVVCASEVEEEVVCASEVEEEVVRTSEVEEEVVSASKVMEGGGSEDEAEVETSRAAVLSLPRAGGPRIRPDTDSNSEDKRNPAQRWQHHPRRAKQVAGVGALAKLPKPVAKGSRTRNEIVSAKLDGRRTRAMRRDASGEAESVEPEDAESTDSEPLRRTTNSRRIPHEQPTEADCVFPTSSTPAITTTPSNHRRRARLVHLFCRGDRQARAARTEDPIMRRIYLNDIWAYRMRDEVLFLAGKGKGAVIVGSKAKGVAVKNRGGLWLRRNLAKARRWERVERES</sequence>